<dbReference type="AlphaFoldDB" id="A0A2H0W8H1"/>
<evidence type="ECO:0000313" key="1">
    <source>
        <dbReference type="EMBL" id="PIS08961.1"/>
    </source>
</evidence>
<comment type="caution">
    <text evidence="1">The sequence shown here is derived from an EMBL/GenBank/DDBJ whole genome shotgun (WGS) entry which is preliminary data.</text>
</comment>
<protein>
    <submittedName>
        <fullName evidence="1">Uncharacterized protein</fullName>
    </submittedName>
</protein>
<proteinExistence type="predicted"/>
<reference evidence="2" key="1">
    <citation type="submission" date="2017-09" db="EMBL/GenBank/DDBJ databases">
        <title>Depth-based differentiation of microbial function through sediment-hosted aquifers and enrichment of novel symbionts in the deep terrestrial subsurface.</title>
        <authorList>
            <person name="Probst A.J."/>
            <person name="Ladd B."/>
            <person name="Jarett J.K."/>
            <person name="Geller-Mcgrath D.E."/>
            <person name="Sieber C.M.K."/>
            <person name="Emerson J.B."/>
            <person name="Anantharaman K."/>
            <person name="Thomas B.C."/>
            <person name="Malmstrom R."/>
            <person name="Stieglmeier M."/>
            <person name="Klingl A."/>
            <person name="Woyke T."/>
            <person name="Ryan C.M."/>
            <person name="Banfield J.F."/>
        </authorList>
    </citation>
    <scope>NUCLEOTIDE SEQUENCE [LARGE SCALE GENOMIC DNA]</scope>
</reference>
<organism evidence="1 2">
    <name type="scientific">Candidatus Beckwithbacteria bacterium CG10_big_fil_rev_8_21_14_0_10_34_10</name>
    <dbReference type="NCBI Taxonomy" id="1974495"/>
    <lineage>
        <taxon>Bacteria</taxon>
        <taxon>Candidatus Beckwithiibacteriota</taxon>
    </lineage>
</organism>
<sequence length="348" mass="39846">MTSLSKTAFYAQKTIKYGILGFLLLIIGKLAYDLFETQWEKTHPTPLPSPTVTFGKLPQLKYPKQEFDYPGEYVLETSTGTFPQFTTQLRVFFSPFRQPNLLAFDRAKEKAAKLGFTQEPIKVNENIFRWTKDNPSGSILEMDIFTGTFKQNYDWLQEIDLFEKGSSPNMAKAEDIGKSFLKRIDSLETDLITGKTESSYLQYKGGILIPAKSLSEADFTKVEIYRQDTDNLPVITAFENQGIISLLISGTQATGKKIARVEFNYYPINLDSQATYPLKTIAQAWENLKENKAYLVSFKGNEKATIRKIYLAYYDSQEPQEYLQPIYVFEGDEDFKAILPAIDQNWIK</sequence>
<name>A0A2H0W8H1_9BACT</name>
<dbReference type="Proteomes" id="UP000230093">
    <property type="component" value="Unassembled WGS sequence"/>
</dbReference>
<accession>A0A2H0W8H1</accession>
<gene>
    <name evidence="1" type="ORF">COT75_03800</name>
</gene>
<evidence type="ECO:0000313" key="2">
    <source>
        <dbReference type="Proteomes" id="UP000230093"/>
    </source>
</evidence>
<dbReference type="EMBL" id="PEZT01000023">
    <property type="protein sequence ID" value="PIS08961.1"/>
    <property type="molecule type" value="Genomic_DNA"/>
</dbReference>